<keyword evidence="2" id="KW-0503">Monooxygenase</keyword>
<dbReference type="SUPFAM" id="SSF54909">
    <property type="entry name" value="Dimeric alpha+beta barrel"/>
    <property type="match status" value="1"/>
</dbReference>
<accession>A0A7Y9XUN7</accession>
<dbReference type="Proteomes" id="UP000522081">
    <property type="component" value="Unassembled WGS sequence"/>
</dbReference>
<dbReference type="InterPro" id="IPR007138">
    <property type="entry name" value="ABM_dom"/>
</dbReference>
<dbReference type="RefSeq" id="WP_179405696.1">
    <property type="nucleotide sequence ID" value="NZ_BMGF01000001.1"/>
</dbReference>
<keyword evidence="2" id="KW-0560">Oxidoreductase</keyword>
<organism evidence="2 3">
    <name type="scientific">Novosphingobium marinum</name>
    <dbReference type="NCBI Taxonomy" id="1514948"/>
    <lineage>
        <taxon>Bacteria</taxon>
        <taxon>Pseudomonadati</taxon>
        <taxon>Pseudomonadota</taxon>
        <taxon>Alphaproteobacteria</taxon>
        <taxon>Sphingomonadales</taxon>
        <taxon>Sphingomonadaceae</taxon>
        <taxon>Novosphingobium</taxon>
    </lineage>
</organism>
<dbReference type="EMBL" id="JACBZF010000001">
    <property type="protein sequence ID" value="NYH93720.1"/>
    <property type="molecule type" value="Genomic_DNA"/>
</dbReference>
<dbReference type="Pfam" id="PF03992">
    <property type="entry name" value="ABM"/>
    <property type="match status" value="1"/>
</dbReference>
<proteinExistence type="predicted"/>
<dbReference type="PANTHER" id="PTHR33336:SF3">
    <property type="entry name" value="ABM DOMAIN-CONTAINING PROTEIN"/>
    <property type="match status" value="1"/>
</dbReference>
<name>A0A7Y9XUN7_9SPHN</name>
<dbReference type="PROSITE" id="PS51725">
    <property type="entry name" value="ABM"/>
    <property type="match status" value="1"/>
</dbReference>
<evidence type="ECO:0000259" key="1">
    <source>
        <dbReference type="PROSITE" id="PS51725"/>
    </source>
</evidence>
<keyword evidence="3" id="KW-1185">Reference proteome</keyword>
<reference evidence="2 3" key="1">
    <citation type="submission" date="2020-07" db="EMBL/GenBank/DDBJ databases">
        <title>Genomic Encyclopedia of Type Strains, Phase IV (KMG-IV): sequencing the most valuable type-strain genomes for metagenomic binning, comparative biology and taxonomic classification.</title>
        <authorList>
            <person name="Goeker M."/>
        </authorList>
    </citation>
    <scope>NUCLEOTIDE SEQUENCE [LARGE SCALE GENOMIC DNA]</scope>
    <source>
        <strain evidence="2 3">DSM 29043</strain>
    </source>
</reference>
<dbReference type="Gene3D" id="3.30.70.100">
    <property type="match status" value="1"/>
</dbReference>
<dbReference type="InterPro" id="IPR011008">
    <property type="entry name" value="Dimeric_a/b-barrel"/>
</dbReference>
<dbReference type="PANTHER" id="PTHR33336">
    <property type="entry name" value="QUINOL MONOOXYGENASE YGIN-RELATED"/>
    <property type="match status" value="1"/>
</dbReference>
<dbReference type="InterPro" id="IPR050744">
    <property type="entry name" value="AI-2_Isomerase_LsrG"/>
</dbReference>
<dbReference type="GO" id="GO:0004497">
    <property type="term" value="F:monooxygenase activity"/>
    <property type="evidence" value="ECO:0007669"/>
    <property type="project" value="UniProtKB-KW"/>
</dbReference>
<comment type="caution">
    <text evidence="2">The sequence shown here is derived from an EMBL/GenBank/DDBJ whole genome shotgun (WGS) entry which is preliminary data.</text>
</comment>
<protein>
    <submittedName>
        <fullName evidence="2">Quinol monooxygenase YgiN</fullName>
    </submittedName>
</protein>
<gene>
    <name evidence="2" type="ORF">FHS75_000025</name>
</gene>
<evidence type="ECO:0000313" key="2">
    <source>
        <dbReference type="EMBL" id="NYH93720.1"/>
    </source>
</evidence>
<feature type="domain" description="ABM" evidence="1">
    <location>
        <begin position="2"/>
        <end position="98"/>
    </location>
</feature>
<evidence type="ECO:0000313" key="3">
    <source>
        <dbReference type="Proteomes" id="UP000522081"/>
    </source>
</evidence>
<sequence>MIILAGYMHTKPELAEDLLGALNSLVEPTLKEEGCLDYAFALQEGGNGSILVYERWTSQETLNKHLAQPSIGAVLGDWAEKIEIDVKKFDASNERGFMD</sequence>
<dbReference type="AlphaFoldDB" id="A0A7Y9XUN7"/>